<gene>
    <name evidence="2" type="ORF">GCM10008938_16970</name>
</gene>
<evidence type="ECO:0000256" key="1">
    <source>
        <dbReference type="SAM" id="Coils"/>
    </source>
</evidence>
<dbReference type="EMBL" id="BMOD01000004">
    <property type="protein sequence ID" value="GGJ31375.1"/>
    <property type="molecule type" value="Genomic_DNA"/>
</dbReference>
<evidence type="ECO:0000313" key="3">
    <source>
        <dbReference type="Proteomes" id="UP000632222"/>
    </source>
</evidence>
<comment type="caution">
    <text evidence="2">The sequence shown here is derived from an EMBL/GenBank/DDBJ whole genome shotgun (WGS) entry which is preliminary data.</text>
</comment>
<evidence type="ECO:0000313" key="2">
    <source>
        <dbReference type="EMBL" id="GGJ31375.1"/>
    </source>
</evidence>
<keyword evidence="1" id="KW-0175">Coiled coil</keyword>
<sequence>MKELNFAKSILQDRPWKDVPADEVLERSKALLTEWMAGEQRLERPKLYDHYAILLVALIDRVERLEEELQILKNKT</sequence>
<dbReference type="Proteomes" id="UP000632222">
    <property type="component" value="Unassembled WGS sequence"/>
</dbReference>
<protein>
    <recommendedName>
        <fullName evidence="4">Peptidase S74 domain-containing protein</fullName>
    </recommendedName>
</protein>
<keyword evidence="3" id="KW-1185">Reference proteome</keyword>
<dbReference type="RefSeq" id="WP_189002244.1">
    <property type="nucleotide sequence ID" value="NZ_BMOD01000004.1"/>
</dbReference>
<feature type="coiled-coil region" evidence="1">
    <location>
        <begin position="48"/>
        <end position="75"/>
    </location>
</feature>
<accession>A0ABQ2CXR8</accession>
<reference evidence="3" key="1">
    <citation type="journal article" date="2019" name="Int. J. Syst. Evol. Microbiol.">
        <title>The Global Catalogue of Microorganisms (GCM) 10K type strain sequencing project: providing services to taxonomists for standard genome sequencing and annotation.</title>
        <authorList>
            <consortium name="The Broad Institute Genomics Platform"/>
            <consortium name="The Broad Institute Genome Sequencing Center for Infectious Disease"/>
            <person name="Wu L."/>
            <person name="Ma J."/>
        </authorList>
    </citation>
    <scope>NUCLEOTIDE SEQUENCE [LARGE SCALE GENOMIC DNA]</scope>
    <source>
        <strain evidence="3">JCM 14370</strain>
    </source>
</reference>
<proteinExistence type="predicted"/>
<evidence type="ECO:0008006" key="4">
    <source>
        <dbReference type="Google" id="ProtNLM"/>
    </source>
</evidence>
<organism evidence="2 3">
    <name type="scientific">Deinococcus roseus</name>
    <dbReference type="NCBI Taxonomy" id="392414"/>
    <lineage>
        <taxon>Bacteria</taxon>
        <taxon>Thermotogati</taxon>
        <taxon>Deinococcota</taxon>
        <taxon>Deinococci</taxon>
        <taxon>Deinococcales</taxon>
        <taxon>Deinococcaceae</taxon>
        <taxon>Deinococcus</taxon>
    </lineage>
</organism>
<name>A0ABQ2CXR8_9DEIO</name>